<sequence length="362" mass="41673">MMGKILILANNDIGLYKFRKELIQELIHQGNEVYISLPKGDLVQPLIDMGCTFVETRVDRRGINPFTDFKLLVHYIKILMKIKPDMVMTYTIKPNIYGGIVSRLMKIPHAINITGLGTAFQNEGLLKKLIVILYKISCKQAKVVFFENEENKRVFIKNNITEIGNSFKLNGAGVNLNEYQFSEYPTDNEIRFLFIGRVMKEKGIDELFEVVKRIKDEYDNVVFDVIGPFEDDYKDLITELQQQGFIEYHGFQRDVKPFIKQSHCFVLPSYHEGMANTLLECGAMGRPLITSDIAGCKEAVIDNKSGFLVSVKSSEDLYKKIKRFIELPYKDKVTMGQASKKYIEKAFDKEKVVNMTIRELIK</sequence>
<dbReference type="AlphaFoldDB" id="A0A9W7Q4Y6"/>
<dbReference type="InterPro" id="IPR001296">
    <property type="entry name" value="Glyco_trans_1"/>
</dbReference>
<dbReference type="Pfam" id="PF13477">
    <property type="entry name" value="Glyco_trans_4_2"/>
    <property type="match status" value="1"/>
</dbReference>
<name>A0A9W7Q4Y6_BACCE</name>
<proteinExistence type="inferred from homology"/>
<feature type="domain" description="Glycosyl transferase family 1" evidence="2">
    <location>
        <begin position="185"/>
        <end position="341"/>
    </location>
</feature>
<organism evidence="4 5">
    <name type="scientific">Bacillus cereus</name>
    <dbReference type="NCBI Taxonomy" id="1396"/>
    <lineage>
        <taxon>Bacteria</taxon>
        <taxon>Bacillati</taxon>
        <taxon>Bacillota</taxon>
        <taxon>Bacilli</taxon>
        <taxon>Bacillales</taxon>
        <taxon>Bacillaceae</taxon>
        <taxon>Bacillus</taxon>
        <taxon>Bacillus cereus group</taxon>
    </lineage>
</organism>
<evidence type="ECO:0000259" key="2">
    <source>
        <dbReference type="Pfam" id="PF00534"/>
    </source>
</evidence>
<dbReference type="GO" id="GO:0016757">
    <property type="term" value="F:glycosyltransferase activity"/>
    <property type="evidence" value="ECO:0007669"/>
    <property type="project" value="InterPro"/>
</dbReference>
<dbReference type="SUPFAM" id="SSF53756">
    <property type="entry name" value="UDP-Glycosyltransferase/glycogen phosphorylase"/>
    <property type="match status" value="1"/>
</dbReference>
<dbReference type="Gene3D" id="3.40.50.2000">
    <property type="entry name" value="Glycogen Phosphorylase B"/>
    <property type="match status" value="2"/>
</dbReference>
<dbReference type="PANTHER" id="PTHR12526">
    <property type="entry name" value="GLYCOSYLTRANSFERASE"/>
    <property type="match status" value="1"/>
</dbReference>
<dbReference type="PANTHER" id="PTHR12526:SF630">
    <property type="entry name" value="GLYCOSYLTRANSFERASE"/>
    <property type="match status" value="1"/>
</dbReference>
<protein>
    <submittedName>
        <fullName evidence="4">Glycosyltransferase family 1 protein</fullName>
    </submittedName>
</protein>
<dbReference type="Proteomes" id="UP000323321">
    <property type="component" value="Unassembled WGS sequence"/>
</dbReference>
<feature type="domain" description="Glycosyltransferase subfamily 4-like N-terminal" evidence="3">
    <location>
        <begin position="4"/>
        <end position="148"/>
    </location>
</feature>
<dbReference type="InterPro" id="IPR028098">
    <property type="entry name" value="Glyco_trans_4-like_N"/>
</dbReference>
<dbReference type="EMBL" id="QSMZ01000010">
    <property type="protein sequence ID" value="KAA6467039.1"/>
    <property type="molecule type" value="Genomic_DNA"/>
</dbReference>
<evidence type="ECO:0000313" key="4">
    <source>
        <dbReference type="EMBL" id="KAA6467039.1"/>
    </source>
</evidence>
<comment type="similarity">
    <text evidence="1">Belongs to the glycosyltransferase group 1 family. Glycosyltransferase 4 subfamily.</text>
</comment>
<gene>
    <name evidence="4" type="ORF">DX932_14780</name>
</gene>
<dbReference type="Pfam" id="PF00534">
    <property type="entry name" value="Glycos_transf_1"/>
    <property type="match status" value="1"/>
</dbReference>
<evidence type="ECO:0000256" key="1">
    <source>
        <dbReference type="ARBA" id="ARBA00009481"/>
    </source>
</evidence>
<comment type="caution">
    <text evidence="4">The sequence shown here is derived from an EMBL/GenBank/DDBJ whole genome shotgun (WGS) entry which is preliminary data.</text>
</comment>
<accession>A0A9W7Q4Y6</accession>
<dbReference type="CDD" id="cd03808">
    <property type="entry name" value="GT4_CapM-like"/>
    <property type="match status" value="1"/>
</dbReference>
<evidence type="ECO:0000313" key="5">
    <source>
        <dbReference type="Proteomes" id="UP000323321"/>
    </source>
</evidence>
<evidence type="ECO:0000259" key="3">
    <source>
        <dbReference type="Pfam" id="PF13477"/>
    </source>
</evidence>
<reference evidence="4 5" key="1">
    <citation type="submission" date="2018-08" db="EMBL/GenBank/DDBJ databases">
        <title>Bacillus phenotypic plasticity.</title>
        <authorList>
            <person name="Hurtado E."/>
        </authorList>
    </citation>
    <scope>NUCLEOTIDE SEQUENCE [LARGE SCALE GENOMIC DNA]</scope>
    <source>
        <strain evidence="4 5">111b</strain>
    </source>
</reference>